<feature type="compositionally biased region" description="Polar residues" evidence="1">
    <location>
        <begin position="78"/>
        <end position="89"/>
    </location>
</feature>
<dbReference type="InterPro" id="IPR036397">
    <property type="entry name" value="RNaseH_sf"/>
</dbReference>
<comment type="caution">
    <text evidence="3">The sequence shown here is derived from an EMBL/GenBank/DDBJ whole genome shotgun (WGS) entry which is preliminary data.</text>
</comment>
<feature type="domain" description="Transposase Tc1-like" evidence="2">
    <location>
        <begin position="53"/>
        <end position="123"/>
    </location>
</feature>
<accession>A0AAV7JU13</accession>
<evidence type="ECO:0000313" key="3">
    <source>
        <dbReference type="EMBL" id="KAI6651890.1"/>
    </source>
</evidence>
<evidence type="ECO:0000256" key="1">
    <source>
        <dbReference type="SAM" id="MobiDB-lite"/>
    </source>
</evidence>
<feature type="compositionally biased region" description="Basic residues" evidence="1">
    <location>
        <begin position="97"/>
        <end position="107"/>
    </location>
</feature>
<dbReference type="Pfam" id="PF01498">
    <property type="entry name" value="HTH_Tnp_Tc3_2"/>
    <property type="match status" value="1"/>
</dbReference>
<dbReference type="AlphaFoldDB" id="A0AAV7JU13"/>
<proteinExistence type="predicted"/>
<dbReference type="Gene3D" id="3.30.420.10">
    <property type="entry name" value="Ribonuclease H-like superfamily/Ribonuclease H"/>
    <property type="match status" value="1"/>
</dbReference>
<name>A0AAV7JU13_9METZ</name>
<dbReference type="Proteomes" id="UP001165289">
    <property type="component" value="Unassembled WGS sequence"/>
</dbReference>
<organism evidence="3 4">
    <name type="scientific">Oopsacas minuta</name>
    <dbReference type="NCBI Taxonomy" id="111878"/>
    <lineage>
        <taxon>Eukaryota</taxon>
        <taxon>Metazoa</taxon>
        <taxon>Porifera</taxon>
        <taxon>Hexactinellida</taxon>
        <taxon>Hexasterophora</taxon>
        <taxon>Lyssacinosida</taxon>
        <taxon>Leucopsacidae</taxon>
        <taxon>Oopsacas</taxon>
    </lineage>
</organism>
<gene>
    <name evidence="3" type="ORF">LOD99_4769</name>
</gene>
<dbReference type="GO" id="GO:0015074">
    <property type="term" value="P:DNA integration"/>
    <property type="evidence" value="ECO:0007669"/>
    <property type="project" value="InterPro"/>
</dbReference>
<evidence type="ECO:0000313" key="4">
    <source>
        <dbReference type="Proteomes" id="UP001165289"/>
    </source>
</evidence>
<dbReference type="GO" id="GO:0003677">
    <property type="term" value="F:DNA binding"/>
    <property type="evidence" value="ECO:0007669"/>
    <property type="project" value="InterPro"/>
</dbReference>
<protein>
    <recommendedName>
        <fullName evidence="2">Transposase Tc1-like domain-containing protein</fullName>
    </recommendedName>
</protein>
<feature type="region of interest" description="Disordered" evidence="1">
    <location>
        <begin position="71"/>
        <end position="107"/>
    </location>
</feature>
<keyword evidence="4" id="KW-1185">Reference proteome</keyword>
<dbReference type="InterPro" id="IPR002492">
    <property type="entry name" value="Transposase_Tc1-like"/>
</dbReference>
<dbReference type="EMBL" id="JAKMXF010000301">
    <property type="protein sequence ID" value="KAI6651890.1"/>
    <property type="molecule type" value="Genomic_DNA"/>
</dbReference>
<reference evidence="3 4" key="1">
    <citation type="journal article" date="2023" name="BMC Biol.">
        <title>The compact genome of the sponge Oopsacas minuta (Hexactinellida) is lacking key metazoan core genes.</title>
        <authorList>
            <person name="Santini S."/>
            <person name="Schenkelaars Q."/>
            <person name="Jourda C."/>
            <person name="Duchesne M."/>
            <person name="Belahbib H."/>
            <person name="Rocher C."/>
            <person name="Selva M."/>
            <person name="Riesgo A."/>
            <person name="Vervoort M."/>
            <person name="Leys S.P."/>
            <person name="Kodjabachian L."/>
            <person name="Le Bivic A."/>
            <person name="Borchiellini C."/>
            <person name="Claverie J.M."/>
            <person name="Renard E."/>
        </authorList>
    </citation>
    <scope>NUCLEOTIDE SEQUENCE [LARGE SCALE GENOMIC DNA]</scope>
    <source>
        <strain evidence="3">SPO-2</strain>
    </source>
</reference>
<evidence type="ECO:0000259" key="2">
    <source>
        <dbReference type="Pfam" id="PF01498"/>
    </source>
</evidence>
<dbReference type="GO" id="GO:0006313">
    <property type="term" value="P:DNA transposition"/>
    <property type="evidence" value="ECO:0007669"/>
    <property type="project" value="InterPro"/>
</dbReference>
<sequence>MIEGGMTQKDVANHLSKGIATIKRCWKRHINNQSLNHRPGAGRPLKLNPVAKMIISKSLGKRHQSIRRLSEKLKSKGHSNSKSSVQSYLKKSVGAKPFKRHKQPKLTPKHKENRLLCCQKYRNWSVDNWKCILWSDESPFELFILKPSK</sequence>